<dbReference type="AlphaFoldDB" id="A0A5N6IYU6"/>
<name>A0A5N6IYU6_9EURO</name>
<dbReference type="GO" id="GO:0004827">
    <property type="term" value="F:proline-tRNA ligase activity"/>
    <property type="evidence" value="ECO:0007669"/>
    <property type="project" value="UniProtKB-EC"/>
</dbReference>
<dbReference type="Pfam" id="PF03129">
    <property type="entry name" value="HGTP_anticodon"/>
    <property type="match status" value="1"/>
</dbReference>
<dbReference type="InterPro" id="IPR004499">
    <property type="entry name" value="Pro-tRNA-ligase_IIa_arc-type"/>
</dbReference>
<evidence type="ECO:0000259" key="4">
    <source>
        <dbReference type="Pfam" id="PF09180"/>
    </source>
</evidence>
<feature type="domain" description="Anticodon-binding" evidence="3">
    <location>
        <begin position="82"/>
        <end position="175"/>
    </location>
</feature>
<proteinExistence type="predicted"/>
<dbReference type="EMBL" id="ML732820">
    <property type="protein sequence ID" value="KAB8271119.1"/>
    <property type="molecule type" value="Genomic_DNA"/>
</dbReference>
<feature type="domain" description="Proline-tRNA ligase class II C-terminal" evidence="4">
    <location>
        <begin position="208"/>
        <end position="291"/>
    </location>
</feature>
<protein>
    <recommendedName>
        <fullName evidence="1">proline--tRNA ligase</fullName>
        <ecNumber evidence="1">6.1.1.15</ecNumber>
    </recommendedName>
</protein>
<dbReference type="Gene3D" id="3.40.50.800">
    <property type="entry name" value="Anticodon-binding domain"/>
    <property type="match status" value="1"/>
</dbReference>
<keyword evidence="6" id="KW-1185">Reference proteome</keyword>
<evidence type="ECO:0000256" key="1">
    <source>
        <dbReference type="ARBA" id="ARBA00012831"/>
    </source>
</evidence>
<evidence type="ECO:0000313" key="6">
    <source>
        <dbReference type="Proteomes" id="UP000326289"/>
    </source>
</evidence>
<gene>
    <name evidence="5" type="ORF">BDV30DRAFT_240733</name>
</gene>
<dbReference type="Gene3D" id="3.30.110.30">
    <property type="entry name" value="C-terminal domain of ProRS"/>
    <property type="match status" value="1"/>
</dbReference>
<dbReference type="PANTHER" id="PTHR43382">
    <property type="entry name" value="PROLYL-TRNA SYNTHETASE"/>
    <property type="match status" value="1"/>
</dbReference>
<dbReference type="Proteomes" id="UP000326289">
    <property type="component" value="Unassembled WGS sequence"/>
</dbReference>
<dbReference type="InterPro" id="IPR036621">
    <property type="entry name" value="Anticodon-bd_dom_sf"/>
</dbReference>
<dbReference type="InterPro" id="IPR004154">
    <property type="entry name" value="Anticodon-bd"/>
</dbReference>
<dbReference type="SUPFAM" id="SSF52954">
    <property type="entry name" value="Class II aaRS ABD-related"/>
    <property type="match status" value="1"/>
</dbReference>
<dbReference type="GO" id="GO:0017101">
    <property type="term" value="C:aminoacyl-tRNA synthetase multienzyme complex"/>
    <property type="evidence" value="ECO:0007669"/>
    <property type="project" value="TreeGrafter"/>
</dbReference>
<keyword evidence="2" id="KW-0648">Protein biosynthesis</keyword>
<dbReference type="EC" id="6.1.1.15" evidence="1"/>
<dbReference type="Pfam" id="PF09180">
    <property type="entry name" value="ProRS-C_1"/>
    <property type="match status" value="1"/>
</dbReference>
<evidence type="ECO:0000259" key="3">
    <source>
        <dbReference type="Pfam" id="PF03129"/>
    </source>
</evidence>
<dbReference type="SUPFAM" id="SSF64586">
    <property type="entry name" value="C-terminal domain of ProRS"/>
    <property type="match status" value="1"/>
</dbReference>
<reference evidence="5 6" key="1">
    <citation type="submission" date="2019-04" db="EMBL/GenBank/DDBJ databases">
        <title>Fungal friends and foes A comparative genomics study of 23 Aspergillus species from section Flavi.</title>
        <authorList>
            <consortium name="DOE Joint Genome Institute"/>
            <person name="Kjaerbolling I."/>
            <person name="Vesth T.C."/>
            <person name="Frisvad J.C."/>
            <person name="Nybo J.L."/>
            <person name="Theobald S."/>
            <person name="Kildgaard S."/>
            <person name="Petersen T.I."/>
            <person name="Kuo A."/>
            <person name="Sato A."/>
            <person name="Lyhne E.K."/>
            <person name="Kogle M.E."/>
            <person name="Wiebenga A."/>
            <person name="Kun R.S."/>
            <person name="Lubbers R.J."/>
            <person name="Makela M.R."/>
            <person name="Barry K."/>
            <person name="Chovatia M."/>
            <person name="Clum A."/>
            <person name="Daum C."/>
            <person name="Haridas S."/>
            <person name="He G."/>
            <person name="LaButti K."/>
            <person name="Lipzen A."/>
            <person name="Mondo S."/>
            <person name="Pangilinan J."/>
            <person name="Riley R."/>
            <person name="Salamov A."/>
            <person name="Simmons B.A."/>
            <person name="Magnuson J.K."/>
            <person name="Henrissat B."/>
            <person name="Mortensen U.H."/>
            <person name="Larsen T.O."/>
            <person name="De vries R.P."/>
            <person name="Grigoriev I.V."/>
            <person name="Machida M."/>
            <person name="Baker S.E."/>
            <person name="Andersen M.R."/>
        </authorList>
    </citation>
    <scope>NUCLEOTIDE SEQUENCE [LARGE SCALE GENOMIC DNA]</scope>
    <source>
        <strain evidence="5 6">CBS 117635</strain>
    </source>
</reference>
<sequence length="346" mass="37917">MLSVATSIMGDSKHKSQDGGFIVSNPHVGIVSALSGARRAKVSWNLSSWSIMDVSIDSASTALVSDAARSSSGPASRIAKTQVVIVTTQTSSTDEQLLLNKETDRLVSCLSSAGIRVKVDGLEGYSLGWRFNEWIVSGTPLFIELGPDEVTSQVVTIRRRDLLHAQGKVEAAIPELHTVIPATLANIQEERYRNALAKFQVTRIADNWDEFIKSLCRDKLVCLAPLCRQRSCELYIEGMGSDGTDQALGSHIRCLCVPLEQPGATEECATPCINPTCKYSALKWAMFGSLYGWTHDITPSPRKAARFNTNNPIRLNIIDRKFISEESQQELALGKWTPALVVTPLR</sequence>
<evidence type="ECO:0000256" key="2">
    <source>
        <dbReference type="ARBA" id="ARBA00022917"/>
    </source>
</evidence>
<dbReference type="GO" id="GO:0006433">
    <property type="term" value="P:prolyl-tRNA aminoacylation"/>
    <property type="evidence" value="ECO:0007669"/>
    <property type="project" value="InterPro"/>
</dbReference>
<dbReference type="GO" id="GO:0005524">
    <property type="term" value="F:ATP binding"/>
    <property type="evidence" value="ECO:0007669"/>
    <property type="project" value="InterPro"/>
</dbReference>
<accession>A0A5N6IYU6</accession>
<dbReference type="InterPro" id="IPR016061">
    <property type="entry name" value="Pro-tRNA_ligase_II_C"/>
</dbReference>
<organism evidence="5 6">
    <name type="scientific">Aspergillus minisclerotigenes</name>
    <dbReference type="NCBI Taxonomy" id="656917"/>
    <lineage>
        <taxon>Eukaryota</taxon>
        <taxon>Fungi</taxon>
        <taxon>Dikarya</taxon>
        <taxon>Ascomycota</taxon>
        <taxon>Pezizomycotina</taxon>
        <taxon>Eurotiomycetes</taxon>
        <taxon>Eurotiomycetidae</taxon>
        <taxon>Eurotiales</taxon>
        <taxon>Aspergillaceae</taxon>
        <taxon>Aspergillus</taxon>
        <taxon>Aspergillus subgen. Circumdati</taxon>
    </lineage>
</organism>
<dbReference type="InterPro" id="IPR017449">
    <property type="entry name" value="Pro-tRNA_synth_II"/>
</dbReference>
<dbReference type="GO" id="GO:0005737">
    <property type="term" value="C:cytoplasm"/>
    <property type="evidence" value="ECO:0007669"/>
    <property type="project" value="InterPro"/>
</dbReference>
<evidence type="ECO:0000313" key="5">
    <source>
        <dbReference type="EMBL" id="KAB8271119.1"/>
    </source>
</evidence>
<dbReference type="PANTHER" id="PTHR43382:SF2">
    <property type="entry name" value="BIFUNCTIONAL GLUTAMATE_PROLINE--TRNA LIGASE"/>
    <property type="match status" value="1"/>
</dbReference>